<dbReference type="CDD" id="cd01949">
    <property type="entry name" value="GGDEF"/>
    <property type="match status" value="1"/>
</dbReference>
<accession>A0ABV4P0T5</accession>
<dbReference type="EC" id="2.7.7.65" evidence="1"/>
<dbReference type="EMBL" id="JBGMEK010000022">
    <property type="protein sequence ID" value="MFA0811545.1"/>
    <property type="molecule type" value="Genomic_DNA"/>
</dbReference>
<protein>
    <recommendedName>
        <fullName evidence="1">diguanylate cyclase</fullName>
        <ecNumber evidence="1">2.7.7.65</ecNumber>
    </recommendedName>
</protein>
<dbReference type="SMART" id="SM00267">
    <property type="entry name" value="GGDEF"/>
    <property type="match status" value="1"/>
</dbReference>
<feature type="transmembrane region" description="Helical" evidence="3">
    <location>
        <begin position="270"/>
        <end position="289"/>
    </location>
</feature>
<name>A0ABV4P0T5_9GAMM</name>
<feature type="transmembrane region" description="Helical" evidence="3">
    <location>
        <begin position="354"/>
        <end position="376"/>
    </location>
</feature>
<dbReference type="PANTHER" id="PTHR45138:SF9">
    <property type="entry name" value="DIGUANYLATE CYCLASE DGCM-RELATED"/>
    <property type="match status" value="1"/>
</dbReference>
<dbReference type="Pfam" id="PF07695">
    <property type="entry name" value="7TMR-DISM_7TM"/>
    <property type="match status" value="1"/>
</dbReference>
<keyword evidence="6" id="KW-1185">Reference proteome</keyword>
<dbReference type="InterPro" id="IPR043128">
    <property type="entry name" value="Rev_trsase/Diguanyl_cyclase"/>
</dbReference>
<dbReference type="Proteomes" id="UP001569428">
    <property type="component" value="Unassembled WGS sequence"/>
</dbReference>
<keyword evidence="5" id="KW-0808">Transferase</keyword>
<dbReference type="InterPro" id="IPR011623">
    <property type="entry name" value="7TMR_DISM_rcpt_extracell_dom1"/>
</dbReference>
<evidence type="ECO:0000256" key="3">
    <source>
        <dbReference type="SAM" id="Phobius"/>
    </source>
</evidence>
<feature type="transmembrane region" description="Helical" evidence="3">
    <location>
        <begin position="236"/>
        <end position="258"/>
    </location>
</feature>
<dbReference type="SUPFAM" id="SSF55073">
    <property type="entry name" value="Nucleotide cyclase"/>
    <property type="match status" value="1"/>
</dbReference>
<dbReference type="InterPro" id="IPR050469">
    <property type="entry name" value="Diguanylate_Cyclase"/>
</dbReference>
<comment type="caution">
    <text evidence="5">The sequence shown here is derived from an EMBL/GenBank/DDBJ whole genome shotgun (WGS) entry which is preliminary data.</text>
</comment>
<evidence type="ECO:0000313" key="5">
    <source>
        <dbReference type="EMBL" id="MFA0811545.1"/>
    </source>
</evidence>
<proteinExistence type="predicted"/>
<dbReference type="RefSeq" id="WP_371839108.1">
    <property type="nucleotide sequence ID" value="NZ_JBGMEK010000022.1"/>
</dbReference>
<dbReference type="PANTHER" id="PTHR45138">
    <property type="entry name" value="REGULATORY COMPONENTS OF SENSORY TRANSDUCTION SYSTEM"/>
    <property type="match status" value="1"/>
</dbReference>
<dbReference type="GO" id="GO:0052621">
    <property type="term" value="F:diguanylate cyclase activity"/>
    <property type="evidence" value="ECO:0007669"/>
    <property type="project" value="UniProtKB-EC"/>
</dbReference>
<feature type="transmembrane region" description="Helical" evidence="3">
    <location>
        <begin position="204"/>
        <end position="224"/>
    </location>
</feature>
<dbReference type="NCBIfam" id="TIGR00254">
    <property type="entry name" value="GGDEF"/>
    <property type="match status" value="1"/>
</dbReference>
<keyword evidence="3" id="KW-0472">Membrane</keyword>
<feature type="transmembrane region" description="Helical" evidence="3">
    <location>
        <begin position="322"/>
        <end position="342"/>
    </location>
</feature>
<keyword evidence="3" id="KW-0812">Transmembrane</keyword>
<keyword evidence="3" id="KW-1133">Transmembrane helix</keyword>
<dbReference type="Gene3D" id="3.30.70.270">
    <property type="match status" value="1"/>
</dbReference>
<sequence length="589" mass="65799">MKAPAWAHAPLEVSGNEAGGKLTGLYEIWHDKSGDSVLADAQQVYTNGGFHPLESAGSTGLRPGAFWSHFTLRNNESQSVKLHIEYVDHQLVGLQAFAREFASSKPYRQVGNLSIYSPFKSRQIEHNRFVFEIIVPALSTQELMVKFDSGELGVVFPSMRIWKPETLQRNSKGEISVLAFLFGGYFLMAIFAFVGAITVKEKILYFYSLYCASKIFVWGTVLGYTHQYLMTDHFHWSYASLSSAVAILTGLIFARTFLDTRCYTPKLDYLLQLMMVNGGFLLLCALLELKALSQVSMIIALLSYPLIVPIALVRWRQGDNAAAVFALGWTTLVLGLLLQAMRDLGYVVHSPLNYYWPPLASYVEMLAIMVAVGLMVKRLRLQKDRAEKKYLQQLEVSKVDLEHLVQLRTRELEAAKARAEHEARTDPLTGIYNRRSFFEESRPLIKLALRKHIPLGVLMLDIDHFKSINDIYGHSIGDQALRATARVIAQHVRDMDVFGRIGGEEFALLVSADELGAITIAKRVHGDIAKIIINSSQGPVQFTASIGVACLQGESDILELLQRADSALYMAKRSGRNRVIEYSAEGVGA</sequence>
<dbReference type="Gene3D" id="2.60.40.2380">
    <property type="match status" value="1"/>
</dbReference>
<feature type="domain" description="GGDEF" evidence="4">
    <location>
        <begin position="453"/>
        <end position="584"/>
    </location>
</feature>
<reference evidence="5 6" key="1">
    <citation type="submission" date="2024-08" db="EMBL/GenBank/DDBJ databases">
        <authorList>
            <person name="Ishaq N."/>
        </authorList>
    </citation>
    <scope>NUCLEOTIDE SEQUENCE [LARGE SCALE GENOMIC DNA]</scope>
    <source>
        <strain evidence="5 6">DSM 18651</strain>
    </source>
</reference>
<dbReference type="InterPro" id="IPR011622">
    <property type="entry name" value="7TMR_DISM_rcpt_extracell_dom2"/>
</dbReference>
<comment type="catalytic activity">
    <reaction evidence="2">
        <text>2 GTP = 3',3'-c-di-GMP + 2 diphosphate</text>
        <dbReference type="Rhea" id="RHEA:24898"/>
        <dbReference type="ChEBI" id="CHEBI:33019"/>
        <dbReference type="ChEBI" id="CHEBI:37565"/>
        <dbReference type="ChEBI" id="CHEBI:58805"/>
        <dbReference type="EC" id="2.7.7.65"/>
    </reaction>
</comment>
<feature type="transmembrane region" description="Helical" evidence="3">
    <location>
        <begin position="175"/>
        <end position="197"/>
    </location>
</feature>
<dbReference type="PROSITE" id="PS50887">
    <property type="entry name" value="GGDEF"/>
    <property type="match status" value="1"/>
</dbReference>
<evidence type="ECO:0000259" key="4">
    <source>
        <dbReference type="PROSITE" id="PS50887"/>
    </source>
</evidence>
<evidence type="ECO:0000313" key="6">
    <source>
        <dbReference type="Proteomes" id="UP001569428"/>
    </source>
</evidence>
<dbReference type="Pfam" id="PF07696">
    <property type="entry name" value="7TMR-DISMED2"/>
    <property type="match status" value="1"/>
</dbReference>
<dbReference type="Pfam" id="PF00990">
    <property type="entry name" value="GGDEF"/>
    <property type="match status" value="1"/>
</dbReference>
<keyword evidence="5" id="KW-0548">Nucleotidyltransferase</keyword>
<evidence type="ECO:0000256" key="1">
    <source>
        <dbReference type="ARBA" id="ARBA00012528"/>
    </source>
</evidence>
<evidence type="ECO:0000256" key="2">
    <source>
        <dbReference type="ARBA" id="ARBA00034247"/>
    </source>
</evidence>
<organism evidence="5 6">
    <name type="scientific">Microbulbifer epialgicus</name>
    <dbReference type="NCBI Taxonomy" id="393907"/>
    <lineage>
        <taxon>Bacteria</taxon>
        <taxon>Pseudomonadati</taxon>
        <taxon>Pseudomonadota</taxon>
        <taxon>Gammaproteobacteria</taxon>
        <taxon>Cellvibrionales</taxon>
        <taxon>Microbulbiferaceae</taxon>
        <taxon>Microbulbifer</taxon>
    </lineage>
</organism>
<dbReference type="InterPro" id="IPR000160">
    <property type="entry name" value="GGDEF_dom"/>
</dbReference>
<feature type="transmembrane region" description="Helical" evidence="3">
    <location>
        <begin position="295"/>
        <end position="315"/>
    </location>
</feature>
<gene>
    <name evidence="5" type="ORF">ACCI49_11505</name>
</gene>
<dbReference type="InterPro" id="IPR029787">
    <property type="entry name" value="Nucleotide_cyclase"/>
</dbReference>